<reference evidence="1 4" key="2">
    <citation type="submission" date="2019-02" db="EMBL/GenBank/DDBJ databases">
        <title>Complete genome sequence of Desulfobacter hydrogenophilus AcRS1.</title>
        <authorList>
            <person name="Marietou A."/>
            <person name="Lund M.B."/>
            <person name="Marshall I.P.G."/>
            <person name="Schreiber L."/>
            <person name="Jorgensen B."/>
        </authorList>
    </citation>
    <scope>NUCLEOTIDE SEQUENCE [LARGE SCALE GENOMIC DNA]</scope>
    <source>
        <strain evidence="1 4">AcRS1</strain>
    </source>
</reference>
<dbReference type="EMBL" id="QLNI01000029">
    <property type="protein sequence ID" value="RAM01290.1"/>
    <property type="molecule type" value="Genomic_DNA"/>
</dbReference>
<sequence length="90" mass="10569">MRIFQSRSFAKKVKKLNKNEKSILDDQIKSIIENPGIGDEKKGELRGIFVSKFKIKTIQYLLAYRIVDENLELILLGPHENYYRDLKKSI</sequence>
<name>A0A328FC64_9BACT</name>
<protein>
    <submittedName>
        <fullName evidence="2">Type II toxin-antitoxin system RelE/ParE family toxin</fullName>
    </submittedName>
</protein>
<accession>A0A328FC64</accession>
<reference evidence="2 3" key="1">
    <citation type="submission" date="2018-06" db="EMBL/GenBank/DDBJ databases">
        <title>Complete Genome Sequence of Desulfobacter hydrogenophilus (DSM3380).</title>
        <authorList>
            <person name="Marietou A."/>
            <person name="Schreiber L."/>
            <person name="Marshall I."/>
            <person name="Jorgensen B."/>
        </authorList>
    </citation>
    <scope>NUCLEOTIDE SEQUENCE [LARGE SCALE GENOMIC DNA]</scope>
    <source>
        <strain evidence="2 3">DSM 3380</strain>
    </source>
</reference>
<dbReference type="Proteomes" id="UP000248798">
    <property type="component" value="Unassembled WGS sequence"/>
</dbReference>
<gene>
    <name evidence="2" type="ORF">DO021_14540</name>
    <name evidence="1" type="ORF">EYB58_10485</name>
</gene>
<organism evidence="2 3">
    <name type="scientific">Desulfobacter hydrogenophilus</name>
    <dbReference type="NCBI Taxonomy" id="2291"/>
    <lineage>
        <taxon>Bacteria</taxon>
        <taxon>Pseudomonadati</taxon>
        <taxon>Thermodesulfobacteriota</taxon>
        <taxon>Desulfobacteria</taxon>
        <taxon>Desulfobacterales</taxon>
        <taxon>Desulfobacteraceae</taxon>
        <taxon>Desulfobacter</taxon>
    </lineage>
</organism>
<dbReference type="Pfam" id="PF15781">
    <property type="entry name" value="ParE-like_toxin"/>
    <property type="match status" value="1"/>
</dbReference>
<keyword evidence="4" id="KW-1185">Reference proteome</keyword>
<dbReference type="SUPFAM" id="SSF143011">
    <property type="entry name" value="RelE-like"/>
    <property type="match status" value="1"/>
</dbReference>
<evidence type="ECO:0000313" key="2">
    <source>
        <dbReference type="EMBL" id="RAM01290.1"/>
    </source>
</evidence>
<proteinExistence type="predicted"/>
<evidence type="ECO:0000313" key="1">
    <source>
        <dbReference type="EMBL" id="QBH13311.1"/>
    </source>
</evidence>
<dbReference type="AlphaFoldDB" id="A0A328FC64"/>
<evidence type="ECO:0000313" key="4">
    <source>
        <dbReference type="Proteomes" id="UP000293902"/>
    </source>
</evidence>
<dbReference type="InterPro" id="IPR031552">
    <property type="entry name" value="ParE-like_toxin"/>
</dbReference>
<dbReference type="Gene3D" id="3.30.2310.20">
    <property type="entry name" value="RelE-like"/>
    <property type="match status" value="1"/>
</dbReference>
<evidence type="ECO:0000313" key="3">
    <source>
        <dbReference type="Proteomes" id="UP000248798"/>
    </source>
</evidence>
<dbReference type="Proteomes" id="UP000293902">
    <property type="component" value="Chromosome"/>
</dbReference>
<dbReference type="EMBL" id="CP036313">
    <property type="protein sequence ID" value="QBH13311.1"/>
    <property type="molecule type" value="Genomic_DNA"/>
</dbReference>
<dbReference type="RefSeq" id="WP_111957938.1">
    <property type="nucleotide sequence ID" value="NZ_CP036313.1"/>
</dbReference>
<dbReference type="InterPro" id="IPR035093">
    <property type="entry name" value="RelE/ParE_toxin_dom_sf"/>
</dbReference>
<dbReference type="OrthoDB" id="5296677at2"/>